<sequence length="156" mass="18273">MFLKCVRFNRSSQRKYAMIIEELCCQFSLADLRKSTNNFDDRHTIDSHAGVYKGILEHNGINDYDVALRQIYGTQNRRFLEFKKEIELLCQLHHPNLISLIGFYEGKNESILVYEYMSNGSLDRQLERGELSWKKMGENVRRGNTECESANNVVRV</sequence>
<dbReference type="SUPFAM" id="SSF56112">
    <property type="entry name" value="Protein kinase-like (PK-like)"/>
    <property type="match status" value="1"/>
</dbReference>
<protein>
    <recommendedName>
        <fullName evidence="1">Protein kinase domain-containing protein</fullName>
    </recommendedName>
</protein>
<dbReference type="AlphaFoldDB" id="A0AAQ3NBR9"/>
<dbReference type="GO" id="GO:0005886">
    <property type="term" value="C:plasma membrane"/>
    <property type="evidence" value="ECO:0007669"/>
    <property type="project" value="TreeGrafter"/>
</dbReference>
<name>A0AAQ3NBR9_VIGMU</name>
<dbReference type="PANTHER" id="PTHR27003">
    <property type="entry name" value="OS07G0166700 PROTEIN"/>
    <property type="match status" value="1"/>
</dbReference>
<dbReference type="InterPro" id="IPR011009">
    <property type="entry name" value="Kinase-like_dom_sf"/>
</dbReference>
<dbReference type="GO" id="GO:0009506">
    <property type="term" value="C:plasmodesma"/>
    <property type="evidence" value="ECO:0007669"/>
    <property type="project" value="TreeGrafter"/>
</dbReference>
<gene>
    <name evidence="2" type="ORF">V8G54_020161</name>
</gene>
<dbReference type="Proteomes" id="UP001374535">
    <property type="component" value="Chromosome 6"/>
</dbReference>
<keyword evidence="3" id="KW-1185">Reference proteome</keyword>
<proteinExistence type="predicted"/>
<dbReference type="EMBL" id="CP144695">
    <property type="protein sequence ID" value="WVZ06815.1"/>
    <property type="molecule type" value="Genomic_DNA"/>
</dbReference>
<organism evidence="2 3">
    <name type="scientific">Vigna mungo</name>
    <name type="common">Black gram</name>
    <name type="synonym">Phaseolus mungo</name>
    <dbReference type="NCBI Taxonomy" id="3915"/>
    <lineage>
        <taxon>Eukaryota</taxon>
        <taxon>Viridiplantae</taxon>
        <taxon>Streptophyta</taxon>
        <taxon>Embryophyta</taxon>
        <taxon>Tracheophyta</taxon>
        <taxon>Spermatophyta</taxon>
        <taxon>Magnoliopsida</taxon>
        <taxon>eudicotyledons</taxon>
        <taxon>Gunneridae</taxon>
        <taxon>Pentapetalae</taxon>
        <taxon>rosids</taxon>
        <taxon>fabids</taxon>
        <taxon>Fabales</taxon>
        <taxon>Fabaceae</taxon>
        <taxon>Papilionoideae</taxon>
        <taxon>50 kb inversion clade</taxon>
        <taxon>NPAAA clade</taxon>
        <taxon>indigoferoid/millettioid clade</taxon>
        <taxon>Phaseoleae</taxon>
        <taxon>Vigna</taxon>
    </lineage>
</organism>
<dbReference type="InterPro" id="IPR001245">
    <property type="entry name" value="Ser-Thr/Tyr_kinase_cat_dom"/>
</dbReference>
<dbReference type="PANTHER" id="PTHR27003:SF303">
    <property type="entry name" value="TYROSINE KINASE FAMILY PROTEIN"/>
    <property type="match status" value="1"/>
</dbReference>
<evidence type="ECO:0000313" key="2">
    <source>
        <dbReference type="EMBL" id="WVZ06815.1"/>
    </source>
</evidence>
<dbReference type="Gene3D" id="3.30.200.20">
    <property type="entry name" value="Phosphorylase Kinase, domain 1"/>
    <property type="match status" value="1"/>
</dbReference>
<accession>A0AAQ3NBR9</accession>
<dbReference type="Pfam" id="PF07714">
    <property type="entry name" value="PK_Tyr_Ser-Thr"/>
    <property type="match status" value="1"/>
</dbReference>
<evidence type="ECO:0000313" key="3">
    <source>
        <dbReference type="Proteomes" id="UP001374535"/>
    </source>
</evidence>
<evidence type="ECO:0000259" key="1">
    <source>
        <dbReference type="PROSITE" id="PS50011"/>
    </source>
</evidence>
<dbReference type="PROSITE" id="PS50011">
    <property type="entry name" value="PROTEIN_KINASE_DOM"/>
    <property type="match status" value="1"/>
</dbReference>
<dbReference type="GO" id="GO:0004714">
    <property type="term" value="F:transmembrane receptor protein tyrosine kinase activity"/>
    <property type="evidence" value="ECO:0007669"/>
    <property type="project" value="InterPro"/>
</dbReference>
<dbReference type="InterPro" id="IPR045272">
    <property type="entry name" value="ANXUR1/2-like"/>
</dbReference>
<dbReference type="GO" id="GO:0005524">
    <property type="term" value="F:ATP binding"/>
    <property type="evidence" value="ECO:0007669"/>
    <property type="project" value="InterPro"/>
</dbReference>
<reference evidence="2 3" key="1">
    <citation type="journal article" date="2023" name="Life. Sci Alliance">
        <title>Evolutionary insights into 3D genome organization and epigenetic landscape of Vigna mungo.</title>
        <authorList>
            <person name="Junaid A."/>
            <person name="Singh B."/>
            <person name="Bhatia S."/>
        </authorList>
    </citation>
    <scope>NUCLEOTIDE SEQUENCE [LARGE SCALE GENOMIC DNA]</scope>
    <source>
        <strain evidence="2">Urdbean</strain>
    </source>
</reference>
<dbReference type="InterPro" id="IPR000719">
    <property type="entry name" value="Prot_kinase_dom"/>
</dbReference>
<dbReference type="FunFam" id="3.30.200.20:FF:000742">
    <property type="entry name" value="Receptor-like protein kinase ANXUR2"/>
    <property type="match status" value="1"/>
</dbReference>
<feature type="domain" description="Protein kinase" evidence="1">
    <location>
        <begin position="37"/>
        <end position="156"/>
    </location>
</feature>